<dbReference type="PANTHER" id="PTHR30136">
    <property type="entry name" value="HELIX-TURN-HELIX TRANSCRIPTIONAL REGULATOR, ICLR FAMILY"/>
    <property type="match status" value="1"/>
</dbReference>
<dbReference type="EMBL" id="PIUM01000031">
    <property type="protein sequence ID" value="PKU22504.1"/>
    <property type="molecule type" value="Genomic_DNA"/>
</dbReference>
<dbReference type="CDD" id="cd00090">
    <property type="entry name" value="HTH_ARSR"/>
    <property type="match status" value="1"/>
</dbReference>
<dbReference type="Proteomes" id="UP000233293">
    <property type="component" value="Unassembled WGS sequence"/>
</dbReference>
<evidence type="ECO:0000256" key="3">
    <source>
        <dbReference type="ARBA" id="ARBA00023163"/>
    </source>
</evidence>
<evidence type="ECO:0000256" key="1">
    <source>
        <dbReference type="ARBA" id="ARBA00023015"/>
    </source>
</evidence>
<name>A0A2N3PQ31_9PROT</name>
<dbReference type="InterPro" id="IPR014757">
    <property type="entry name" value="Tscrpt_reg_IclR_C"/>
</dbReference>
<dbReference type="GO" id="GO:0045892">
    <property type="term" value="P:negative regulation of DNA-templated transcription"/>
    <property type="evidence" value="ECO:0007669"/>
    <property type="project" value="TreeGrafter"/>
</dbReference>
<evidence type="ECO:0000259" key="5">
    <source>
        <dbReference type="PROSITE" id="PS51077"/>
    </source>
</evidence>
<comment type="caution">
    <text evidence="7">The sequence shown here is derived from an EMBL/GenBank/DDBJ whole genome shotgun (WGS) entry which is preliminary data.</text>
</comment>
<feature type="region of interest" description="Disordered" evidence="4">
    <location>
        <begin position="1"/>
        <end position="21"/>
    </location>
</feature>
<dbReference type="InterPro" id="IPR029016">
    <property type="entry name" value="GAF-like_dom_sf"/>
</dbReference>
<dbReference type="GO" id="GO:0003700">
    <property type="term" value="F:DNA-binding transcription factor activity"/>
    <property type="evidence" value="ECO:0007669"/>
    <property type="project" value="TreeGrafter"/>
</dbReference>
<accession>A0A2N3PQ31</accession>
<dbReference type="FunFam" id="1.10.10.10:FF:000056">
    <property type="entry name" value="IclR family transcriptional regulator"/>
    <property type="match status" value="1"/>
</dbReference>
<dbReference type="SUPFAM" id="SSF55781">
    <property type="entry name" value="GAF domain-like"/>
    <property type="match status" value="1"/>
</dbReference>
<sequence>MYLRHAAHPSRGSNGEPGKQPAFKRFRKGEDFVDKSFAKGLAVLELLARAPKPCGVSEIARKLDMGKSNVHRLLQTLTTCGFVEQDEDRGYYRPALKMWVLGTLAIARLNIRGAAFDVLAELATHTGEAAQLSVLVGGDMINIEKRDSPQATRYFTPLNGFAAAYCCTRGMVMLAYSSTDVVEAAMESMLRDQSRTALSPARLERELEKIRAQGYGVGEWKENVSCVATPVWGPDDDVAAILSVSAPSFRTPVSAIEKFAPLLIASARTISNRIGLPEGSDLA</sequence>
<evidence type="ECO:0000256" key="2">
    <source>
        <dbReference type="ARBA" id="ARBA00023125"/>
    </source>
</evidence>
<dbReference type="InterPro" id="IPR036388">
    <property type="entry name" value="WH-like_DNA-bd_sf"/>
</dbReference>
<dbReference type="InterPro" id="IPR005471">
    <property type="entry name" value="Tscrpt_reg_IclR_N"/>
</dbReference>
<proteinExistence type="predicted"/>
<dbReference type="InterPro" id="IPR050707">
    <property type="entry name" value="HTH_MetabolicPath_Reg"/>
</dbReference>
<dbReference type="PROSITE" id="PS51077">
    <property type="entry name" value="HTH_ICLR"/>
    <property type="match status" value="1"/>
</dbReference>
<dbReference type="Pfam" id="PF01614">
    <property type="entry name" value="IclR_C"/>
    <property type="match status" value="1"/>
</dbReference>
<dbReference type="PANTHER" id="PTHR30136:SF35">
    <property type="entry name" value="HTH-TYPE TRANSCRIPTIONAL REGULATOR RV1719"/>
    <property type="match status" value="1"/>
</dbReference>
<dbReference type="SMART" id="SM00346">
    <property type="entry name" value="HTH_ICLR"/>
    <property type="match status" value="1"/>
</dbReference>
<dbReference type="Pfam" id="PF09339">
    <property type="entry name" value="HTH_IclR"/>
    <property type="match status" value="1"/>
</dbReference>
<dbReference type="AlphaFoldDB" id="A0A2N3PQ31"/>
<feature type="domain" description="IclR-ED" evidence="6">
    <location>
        <begin position="97"/>
        <end position="276"/>
    </location>
</feature>
<dbReference type="InterPro" id="IPR036390">
    <property type="entry name" value="WH_DNA-bd_sf"/>
</dbReference>
<evidence type="ECO:0000313" key="8">
    <source>
        <dbReference type="Proteomes" id="UP000233293"/>
    </source>
</evidence>
<protein>
    <recommendedName>
        <fullName evidence="9">IclR family transcriptional regulator</fullName>
    </recommendedName>
</protein>
<evidence type="ECO:0000256" key="4">
    <source>
        <dbReference type="SAM" id="MobiDB-lite"/>
    </source>
</evidence>
<dbReference type="GO" id="GO:0003677">
    <property type="term" value="F:DNA binding"/>
    <property type="evidence" value="ECO:0007669"/>
    <property type="project" value="UniProtKB-KW"/>
</dbReference>
<evidence type="ECO:0000259" key="6">
    <source>
        <dbReference type="PROSITE" id="PS51078"/>
    </source>
</evidence>
<organism evidence="7 8">
    <name type="scientific">Telmatospirillum siberiense</name>
    <dbReference type="NCBI Taxonomy" id="382514"/>
    <lineage>
        <taxon>Bacteria</taxon>
        <taxon>Pseudomonadati</taxon>
        <taxon>Pseudomonadota</taxon>
        <taxon>Alphaproteobacteria</taxon>
        <taxon>Rhodospirillales</taxon>
        <taxon>Rhodospirillaceae</taxon>
        <taxon>Telmatospirillum</taxon>
    </lineage>
</organism>
<dbReference type="InterPro" id="IPR011991">
    <property type="entry name" value="ArsR-like_HTH"/>
</dbReference>
<feature type="domain" description="HTH iclR-type" evidence="5">
    <location>
        <begin position="34"/>
        <end position="96"/>
    </location>
</feature>
<keyword evidence="1" id="KW-0805">Transcription regulation</keyword>
<dbReference type="Gene3D" id="3.30.450.40">
    <property type="match status" value="1"/>
</dbReference>
<evidence type="ECO:0000313" key="7">
    <source>
        <dbReference type="EMBL" id="PKU22504.1"/>
    </source>
</evidence>
<dbReference type="SUPFAM" id="SSF46785">
    <property type="entry name" value="Winged helix' DNA-binding domain"/>
    <property type="match status" value="1"/>
</dbReference>
<evidence type="ECO:0008006" key="9">
    <source>
        <dbReference type="Google" id="ProtNLM"/>
    </source>
</evidence>
<keyword evidence="8" id="KW-1185">Reference proteome</keyword>
<keyword evidence="2" id="KW-0238">DNA-binding</keyword>
<dbReference type="Gene3D" id="1.10.10.10">
    <property type="entry name" value="Winged helix-like DNA-binding domain superfamily/Winged helix DNA-binding domain"/>
    <property type="match status" value="1"/>
</dbReference>
<dbReference type="PROSITE" id="PS51078">
    <property type="entry name" value="ICLR_ED"/>
    <property type="match status" value="1"/>
</dbReference>
<keyword evidence="3" id="KW-0804">Transcription</keyword>
<reference evidence="8" key="1">
    <citation type="submission" date="2017-12" db="EMBL/GenBank/DDBJ databases">
        <title>Draft genome sequence of Telmatospirillum siberiense 26-4b1T, an acidotolerant peatland alphaproteobacterium potentially involved in sulfur cycling.</title>
        <authorList>
            <person name="Hausmann B."/>
            <person name="Pjevac P."/>
            <person name="Schreck K."/>
            <person name="Herbold C.W."/>
            <person name="Daims H."/>
            <person name="Wagner M."/>
            <person name="Pester M."/>
            <person name="Loy A."/>
        </authorList>
    </citation>
    <scope>NUCLEOTIDE SEQUENCE [LARGE SCALE GENOMIC DNA]</scope>
    <source>
        <strain evidence="8">26-4b1</strain>
    </source>
</reference>
<gene>
    <name evidence="7" type="ORF">CWS72_21505</name>
</gene>